<keyword evidence="3 6" id="KW-1133">Transmembrane helix</keyword>
<dbReference type="GO" id="GO:0022857">
    <property type="term" value="F:transmembrane transporter activity"/>
    <property type="evidence" value="ECO:0007669"/>
    <property type="project" value="InterPro"/>
</dbReference>
<feature type="transmembrane region" description="Helical" evidence="6">
    <location>
        <begin position="115"/>
        <end position="131"/>
    </location>
</feature>
<dbReference type="Gene3D" id="1.20.1250.20">
    <property type="entry name" value="MFS general substrate transporter like domains"/>
    <property type="match status" value="1"/>
</dbReference>
<feature type="transmembrane region" description="Helical" evidence="6">
    <location>
        <begin position="88"/>
        <end position="108"/>
    </location>
</feature>
<feature type="transmembrane region" description="Helical" evidence="6">
    <location>
        <begin position="407"/>
        <end position="431"/>
    </location>
</feature>
<proteinExistence type="predicted"/>
<keyword evidence="8" id="KW-1185">Reference proteome</keyword>
<feature type="transmembrane region" description="Helical" evidence="6">
    <location>
        <begin position="45"/>
        <end position="68"/>
    </location>
</feature>
<feature type="transmembrane region" description="Helical" evidence="6">
    <location>
        <begin position="282"/>
        <end position="304"/>
    </location>
</feature>
<dbReference type="Proteomes" id="UP000835052">
    <property type="component" value="Unassembled WGS sequence"/>
</dbReference>
<dbReference type="Pfam" id="PF07690">
    <property type="entry name" value="MFS_1"/>
    <property type="match status" value="1"/>
</dbReference>
<comment type="subcellular location">
    <subcellularLocation>
        <location evidence="1">Membrane</location>
        <topology evidence="1">Multi-pass membrane protein</topology>
    </subcellularLocation>
</comment>
<feature type="transmembrane region" description="Helical" evidence="6">
    <location>
        <begin position="346"/>
        <end position="364"/>
    </location>
</feature>
<name>A0A8S1H462_9PELO</name>
<dbReference type="OrthoDB" id="422206at2759"/>
<dbReference type="InterPro" id="IPR011701">
    <property type="entry name" value="MFS"/>
</dbReference>
<dbReference type="PANTHER" id="PTHR10924:SF8">
    <property type="entry name" value="MFS DOMAIN-CONTAINING PROTEIN-RELATED"/>
    <property type="match status" value="1"/>
</dbReference>
<feature type="transmembrane region" description="Helical" evidence="6">
    <location>
        <begin position="316"/>
        <end position="334"/>
    </location>
</feature>
<keyword evidence="2 6" id="KW-0812">Transmembrane</keyword>
<dbReference type="GO" id="GO:0016020">
    <property type="term" value="C:membrane"/>
    <property type="evidence" value="ECO:0007669"/>
    <property type="project" value="UniProtKB-SubCell"/>
</dbReference>
<feature type="transmembrane region" description="Helical" evidence="6">
    <location>
        <begin position="376"/>
        <end position="395"/>
    </location>
</feature>
<feature type="transmembrane region" description="Helical" evidence="6">
    <location>
        <begin position="451"/>
        <end position="471"/>
    </location>
</feature>
<sequence length="514" mass="56720">MAPRLLVKEPLLMISEKTEPTQAESPIITSHSNRIGIYRVYTERWLVLGVCCLLALSSAMQWIGYASLTDQSEIYYRNKLINETSDYTVAWATNQIFQFVAVLTGVGGMYITDNYGILCAALIGTSLNMFGSLVRLGASLPLITSFLARELVLHAGSIVVAAAQAFFLVLPSKIAECWFADNQRAVANVLSFIANPGGVALGTIVPSLLFGNDTSSFSPESWTFFIYGAGMSLLALLPFVMSLFMRRSVPKTPPSASSASASHQKPMPFWTSIIFCLSNIQFLVQMMVFALAFALLWSVLMFVVDVLYLQGYTLQGYPVAFAAIIGTLTSLLCGHIADKTKKFKEIIRVCSIGFCLSVIALRFFLTKKNESVADSIIIFVIVGAMGAFSIPQFPIGVEMGVETTFPVLEATSSGLLVIFGQLWMFNISWIFADISKTDWFYQVEKNVNWKLTIDVCIAFSLLSVVLSTVFMNPRYLRLEMESSTLAGTTSRTTESELHERRSNPDSEIESQAEF</sequence>
<evidence type="ECO:0008006" key="9">
    <source>
        <dbReference type="Google" id="ProtNLM"/>
    </source>
</evidence>
<dbReference type="InterPro" id="IPR036259">
    <property type="entry name" value="MFS_trans_sf"/>
</dbReference>
<accession>A0A8S1H462</accession>
<reference evidence="7" key="1">
    <citation type="submission" date="2020-10" db="EMBL/GenBank/DDBJ databases">
        <authorList>
            <person name="Kikuchi T."/>
        </authorList>
    </citation>
    <scope>NUCLEOTIDE SEQUENCE</scope>
    <source>
        <strain evidence="7">NKZ352</strain>
    </source>
</reference>
<evidence type="ECO:0000256" key="2">
    <source>
        <dbReference type="ARBA" id="ARBA00022692"/>
    </source>
</evidence>
<feature type="transmembrane region" description="Helical" evidence="6">
    <location>
        <begin position="190"/>
        <end position="210"/>
    </location>
</feature>
<keyword evidence="4 6" id="KW-0472">Membrane</keyword>
<organism evidence="7 8">
    <name type="scientific">Caenorhabditis auriculariae</name>
    <dbReference type="NCBI Taxonomy" id="2777116"/>
    <lineage>
        <taxon>Eukaryota</taxon>
        <taxon>Metazoa</taxon>
        <taxon>Ecdysozoa</taxon>
        <taxon>Nematoda</taxon>
        <taxon>Chromadorea</taxon>
        <taxon>Rhabditida</taxon>
        <taxon>Rhabditina</taxon>
        <taxon>Rhabditomorpha</taxon>
        <taxon>Rhabditoidea</taxon>
        <taxon>Rhabditidae</taxon>
        <taxon>Peloderinae</taxon>
        <taxon>Caenorhabditis</taxon>
    </lineage>
</organism>
<gene>
    <name evidence="7" type="ORF">CAUJ_LOCUS5913</name>
</gene>
<dbReference type="PANTHER" id="PTHR10924">
    <property type="entry name" value="MAJOR FACILITATOR SUPERFAMILY PROTEIN-RELATED"/>
    <property type="match status" value="1"/>
</dbReference>
<dbReference type="InterPro" id="IPR049680">
    <property type="entry name" value="FLVCR1-2_SLC49-like"/>
</dbReference>
<evidence type="ECO:0000313" key="7">
    <source>
        <dbReference type="EMBL" id="CAD6189994.1"/>
    </source>
</evidence>
<dbReference type="EMBL" id="CAJGYM010000013">
    <property type="protein sequence ID" value="CAD6189994.1"/>
    <property type="molecule type" value="Genomic_DNA"/>
</dbReference>
<feature type="transmembrane region" description="Helical" evidence="6">
    <location>
        <begin position="222"/>
        <end position="244"/>
    </location>
</feature>
<protein>
    <recommendedName>
        <fullName evidence="9">Major facilitator superfamily (MFS) profile domain-containing protein</fullName>
    </recommendedName>
</protein>
<feature type="region of interest" description="Disordered" evidence="5">
    <location>
        <begin position="487"/>
        <end position="514"/>
    </location>
</feature>
<evidence type="ECO:0000256" key="6">
    <source>
        <dbReference type="SAM" id="Phobius"/>
    </source>
</evidence>
<feature type="transmembrane region" description="Helical" evidence="6">
    <location>
        <begin position="151"/>
        <end position="170"/>
    </location>
</feature>
<evidence type="ECO:0000313" key="8">
    <source>
        <dbReference type="Proteomes" id="UP000835052"/>
    </source>
</evidence>
<evidence type="ECO:0000256" key="4">
    <source>
        <dbReference type="ARBA" id="ARBA00023136"/>
    </source>
</evidence>
<comment type="caution">
    <text evidence="7">The sequence shown here is derived from an EMBL/GenBank/DDBJ whole genome shotgun (WGS) entry which is preliminary data.</text>
</comment>
<evidence type="ECO:0000256" key="3">
    <source>
        <dbReference type="ARBA" id="ARBA00022989"/>
    </source>
</evidence>
<dbReference type="SUPFAM" id="SSF103473">
    <property type="entry name" value="MFS general substrate transporter"/>
    <property type="match status" value="1"/>
</dbReference>
<feature type="compositionally biased region" description="Basic and acidic residues" evidence="5">
    <location>
        <begin position="493"/>
        <end position="504"/>
    </location>
</feature>
<evidence type="ECO:0000256" key="5">
    <source>
        <dbReference type="SAM" id="MobiDB-lite"/>
    </source>
</evidence>
<dbReference type="AlphaFoldDB" id="A0A8S1H462"/>
<evidence type="ECO:0000256" key="1">
    <source>
        <dbReference type="ARBA" id="ARBA00004141"/>
    </source>
</evidence>